<evidence type="ECO:0000313" key="1">
    <source>
        <dbReference type="EMBL" id="APZ90698.1"/>
    </source>
</evidence>
<protein>
    <submittedName>
        <fullName evidence="1">Uncharacterized protein</fullName>
    </submittedName>
</protein>
<dbReference type="Proteomes" id="UP000187735">
    <property type="component" value="Chromosome"/>
</dbReference>
<sequence length="50" mass="5673">MDEQRDADSVVVSEILSKRDSYMDMCGRLSGGELPRLRFRSPVEFSNPPV</sequence>
<dbReference type="AlphaFoldDB" id="A0A1P8W9F8"/>
<gene>
    <name evidence="1" type="ORF">Fuma_00279</name>
</gene>
<organism evidence="1 2">
    <name type="scientific">Fuerstiella marisgermanici</name>
    <dbReference type="NCBI Taxonomy" id="1891926"/>
    <lineage>
        <taxon>Bacteria</taxon>
        <taxon>Pseudomonadati</taxon>
        <taxon>Planctomycetota</taxon>
        <taxon>Planctomycetia</taxon>
        <taxon>Planctomycetales</taxon>
        <taxon>Planctomycetaceae</taxon>
        <taxon>Fuerstiella</taxon>
    </lineage>
</organism>
<keyword evidence="2" id="KW-1185">Reference proteome</keyword>
<name>A0A1P8W9F8_9PLAN</name>
<reference evidence="1 2" key="1">
    <citation type="journal article" date="2016" name="Front. Microbiol.">
        <title>Fuerstia marisgermanicae gen. nov., sp. nov., an Unusual Member of the Phylum Planctomycetes from the German Wadden Sea.</title>
        <authorList>
            <person name="Kohn T."/>
            <person name="Heuer A."/>
            <person name="Jogler M."/>
            <person name="Vollmers J."/>
            <person name="Boedeker C."/>
            <person name="Bunk B."/>
            <person name="Rast P."/>
            <person name="Borchert D."/>
            <person name="Glockner I."/>
            <person name="Freese H.M."/>
            <person name="Klenk H.P."/>
            <person name="Overmann J."/>
            <person name="Kaster A.K."/>
            <person name="Rohde M."/>
            <person name="Wiegand S."/>
            <person name="Jogler C."/>
        </authorList>
    </citation>
    <scope>NUCLEOTIDE SEQUENCE [LARGE SCALE GENOMIC DNA]</scope>
    <source>
        <strain evidence="1 2">NH11</strain>
    </source>
</reference>
<proteinExistence type="predicted"/>
<evidence type="ECO:0000313" key="2">
    <source>
        <dbReference type="Proteomes" id="UP000187735"/>
    </source>
</evidence>
<dbReference type="EMBL" id="CP017641">
    <property type="protein sequence ID" value="APZ90698.1"/>
    <property type="molecule type" value="Genomic_DNA"/>
</dbReference>
<accession>A0A1P8W9F8</accession>
<dbReference type="KEGG" id="fmr:Fuma_00279"/>